<name>K0STZ4_THAOC</name>
<dbReference type="Gene3D" id="3.40.30.10">
    <property type="entry name" value="Glutaredoxin"/>
    <property type="match status" value="1"/>
</dbReference>
<feature type="region of interest" description="Disordered" evidence="2">
    <location>
        <begin position="253"/>
        <end position="277"/>
    </location>
</feature>
<dbReference type="PANTHER" id="PTHR44051:SF8">
    <property type="entry name" value="GLUTATHIONE S-TRANSFERASE GSTA"/>
    <property type="match status" value="1"/>
</dbReference>
<dbReference type="Pfam" id="PF00043">
    <property type="entry name" value="GST_C"/>
    <property type="match status" value="1"/>
</dbReference>
<evidence type="ECO:0000313" key="5">
    <source>
        <dbReference type="Proteomes" id="UP000266841"/>
    </source>
</evidence>
<comment type="caution">
    <text evidence="4">The sequence shown here is derived from an EMBL/GenBank/DDBJ whole genome shotgun (WGS) entry which is preliminary data.</text>
</comment>
<dbReference type="PANTHER" id="PTHR44051">
    <property type="entry name" value="GLUTATHIONE S-TRANSFERASE-RELATED"/>
    <property type="match status" value="1"/>
</dbReference>
<dbReference type="OrthoDB" id="202840at2759"/>
<organism evidence="4 5">
    <name type="scientific">Thalassiosira oceanica</name>
    <name type="common">Marine diatom</name>
    <dbReference type="NCBI Taxonomy" id="159749"/>
    <lineage>
        <taxon>Eukaryota</taxon>
        <taxon>Sar</taxon>
        <taxon>Stramenopiles</taxon>
        <taxon>Ochrophyta</taxon>
        <taxon>Bacillariophyta</taxon>
        <taxon>Coscinodiscophyceae</taxon>
        <taxon>Thalassiosirophycidae</taxon>
        <taxon>Thalassiosirales</taxon>
        <taxon>Thalassiosiraceae</taxon>
        <taxon>Thalassiosira</taxon>
    </lineage>
</organism>
<gene>
    <name evidence="4" type="ORF">THAOC_09901</name>
</gene>
<feature type="region of interest" description="Disordered" evidence="2">
    <location>
        <begin position="365"/>
        <end position="392"/>
    </location>
</feature>
<dbReference type="PROSITE" id="PS50404">
    <property type="entry name" value="GST_NTER"/>
    <property type="match status" value="1"/>
</dbReference>
<dbReference type="Pfam" id="PF13409">
    <property type="entry name" value="GST_N_2"/>
    <property type="match status" value="1"/>
</dbReference>
<sequence>SRWSVVSGARVPRGTSKPLVTTSLVSEQEEAVGPQIEFSAVGLSPEKDRSPTSTGGPRACYQRRGKVSNGGSSLSTLAGTASSASALEVVGSLRSIGRNKLFIFLSAAAVGGSRTKSSPSCWRVSTPMSQSAGSSGFARMGRAPHCSSLQASEGGSSYGSRGRLPYTTGRSVPLTGFPRGFLEEGSRPRIAAVHRPAVGPTSTRTMDQQRLRSQLYPHLPRTTAIGSTFLTLPTAVVPQCKVPARPLYNTFCHERPPHHTPTARQSSGTGTGGVNDAGGARAMSNVCMLAVHVRPGLTDDGHHPADGRLWRVRDLRPPRRHPQATDHPGTSGGVLTGTNAPPLYVGAWDEVLAICRGERRGGQEALRKTAATKQPCSYLPESKPPQRVTSTPNPTMAYVLHNRLGSSGFLVEAMLTAANVPFAYEPLKSLPNTPVRPLVQRVNPWGQVPVLVTPDGTVLTECGAILIYLVEHEPGCARGPHLFVPPDDEGNGGSKGGGGSRASAACLRWTVFLSVNAYEGILRQSYPRRYFDPFDDDDDLNSKVEESVQLAARKRTHAAFKLLEEHVLAKNKEGHKFLLGERMSPVDVYLACLYAWHNKQADLPGCTEITRRVATHEVIGPVWERNFRDRLDEK</sequence>
<feature type="non-terminal residue" evidence="4">
    <location>
        <position position="1"/>
    </location>
</feature>
<keyword evidence="5" id="KW-1185">Reference proteome</keyword>
<accession>K0STZ4</accession>
<feature type="region of interest" description="Disordered" evidence="2">
    <location>
        <begin position="1"/>
        <end position="72"/>
    </location>
</feature>
<dbReference type="InterPro" id="IPR004045">
    <property type="entry name" value="Glutathione_S-Trfase_N"/>
</dbReference>
<reference evidence="4 5" key="1">
    <citation type="journal article" date="2012" name="Genome Biol.">
        <title>Genome and low-iron response of an oceanic diatom adapted to chronic iron limitation.</title>
        <authorList>
            <person name="Lommer M."/>
            <person name="Specht M."/>
            <person name="Roy A.S."/>
            <person name="Kraemer L."/>
            <person name="Andreson R."/>
            <person name="Gutowska M.A."/>
            <person name="Wolf J."/>
            <person name="Bergner S.V."/>
            <person name="Schilhabel M.B."/>
            <person name="Klostermeier U.C."/>
            <person name="Beiko R.G."/>
            <person name="Rosenstiel P."/>
            <person name="Hippler M."/>
            <person name="Laroche J."/>
        </authorList>
    </citation>
    <scope>NUCLEOTIDE SEQUENCE [LARGE SCALE GENOMIC DNA]</scope>
    <source>
        <strain evidence="4 5">CCMP1005</strain>
    </source>
</reference>
<evidence type="ECO:0000313" key="4">
    <source>
        <dbReference type="EMBL" id="EJK68885.1"/>
    </source>
</evidence>
<evidence type="ECO:0000259" key="3">
    <source>
        <dbReference type="PROSITE" id="PS50404"/>
    </source>
</evidence>
<dbReference type="Proteomes" id="UP000266841">
    <property type="component" value="Unassembled WGS sequence"/>
</dbReference>
<feature type="compositionally biased region" description="Low complexity" evidence="2">
    <location>
        <begin position="152"/>
        <end position="163"/>
    </location>
</feature>
<dbReference type="AlphaFoldDB" id="K0STZ4"/>
<feature type="domain" description="GST N-terminal" evidence="3">
    <location>
        <begin position="396"/>
        <end position="477"/>
    </location>
</feature>
<feature type="region of interest" description="Disordered" evidence="2">
    <location>
        <begin position="132"/>
        <end position="170"/>
    </location>
</feature>
<dbReference type="InterPro" id="IPR004046">
    <property type="entry name" value="GST_C"/>
</dbReference>
<evidence type="ECO:0000256" key="2">
    <source>
        <dbReference type="SAM" id="MobiDB-lite"/>
    </source>
</evidence>
<dbReference type="SUPFAM" id="SSF47616">
    <property type="entry name" value="GST C-terminal domain-like"/>
    <property type="match status" value="1"/>
</dbReference>
<proteinExistence type="inferred from homology"/>
<evidence type="ECO:0000256" key="1">
    <source>
        <dbReference type="ARBA" id="ARBA00007409"/>
    </source>
</evidence>
<protein>
    <recommendedName>
        <fullName evidence="3">GST N-terminal domain-containing protein</fullName>
    </recommendedName>
</protein>
<dbReference type="InterPro" id="IPR036282">
    <property type="entry name" value="Glutathione-S-Trfase_C_sf"/>
</dbReference>
<dbReference type="InterPro" id="IPR036249">
    <property type="entry name" value="Thioredoxin-like_sf"/>
</dbReference>
<comment type="similarity">
    <text evidence="1">Belongs to the GST superfamily.</text>
</comment>
<feature type="region of interest" description="Disordered" evidence="2">
    <location>
        <begin position="311"/>
        <end position="337"/>
    </location>
</feature>
<dbReference type="eggNOG" id="ENOG502SDBJ">
    <property type="taxonomic scope" value="Eukaryota"/>
</dbReference>
<dbReference type="Gene3D" id="1.20.1050.10">
    <property type="match status" value="1"/>
</dbReference>
<dbReference type="EMBL" id="AGNL01010720">
    <property type="protein sequence ID" value="EJK68885.1"/>
    <property type="molecule type" value="Genomic_DNA"/>
</dbReference>
<dbReference type="SUPFAM" id="SSF52833">
    <property type="entry name" value="Thioredoxin-like"/>
    <property type="match status" value="1"/>
</dbReference>